<dbReference type="OrthoDB" id="5904974at2759"/>
<dbReference type="EMBL" id="JABEBT010000017">
    <property type="protein sequence ID" value="KAF7637735.1"/>
    <property type="molecule type" value="Genomic_DNA"/>
</dbReference>
<sequence length="207" mass="23786">MGTVPSSFFGYQQKTAVQPICIDQNSGQIHQLNRDDQPIAIRRRLNSALECVGGRLKNYQHQPIIEEEKQQNLQTLVEASEENLDQTTSTLEQNKCDDNNDVEILINVKNEENKSDFVENKNITLELISQQPSTSFLPKLSPIRNRLWTAPILEDKKIIQQQQQHCKAIFKSARGIKKEIPSLLIDLDSICFNEDLIDKKEENEEKI</sequence>
<comment type="caution">
    <text evidence="1">The sequence shown here is derived from an EMBL/GenBank/DDBJ whole genome shotgun (WGS) entry which is preliminary data.</text>
</comment>
<dbReference type="Proteomes" id="UP000605970">
    <property type="component" value="Unassembled WGS sequence"/>
</dbReference>
<dbReference type="AlphaFoldDB" id="A0A8S9ZXF6"/>
<reference evidence="1" key="1">
    <citation type="journal article" date="2020" name="Ecol. Evol.">
        <title>Genome structure and content of the rice root-knot nematode (Meloidogyne graminicola).</title>
        <authorList>
            <person name="Phan N.T."/>
            <person name="Danchin E.G.J."/>
            <person name="Klopp C."/>
            <person name="Perfus-Barbeoch L."/>
            <person name="Kozlowski D.K."/>
            <person name="Koutsovoulos G.D."/>
            <person name="Lopez-Roques C."/>
            <person name="Bouchez O."/>
            <person name="Zahm M."/>
            <person name="Besnard G."/>
            <person name="Bellafiore S."/>
        </authorList>
    </citation>
    <scope>NUCLEOTIDE SEQUENCE</scope>
    <source>
        <strain evidence="1">VN-18</strain>
    </source>
</reference>
<evidence type="ECO:0000313" key="2">
    <source>
        <dbReference type="Proteomes" id="UP000605970"/>
    </source>
</evidence>
<evidence type="ECO:0000313" key="1">
    <source>
        <dbReference type="EMBL" id="KAF7637735.1"/>
    </source>
</evidence>
<proteinExistence type="predicted"/>
<accession>A0A8S9ZXF6</accession>
<organism evidence="1 2">
    <name type="scientific">Meloidogyne graminicola</name>
    <dbReference type="NCBI Taxonomy" id="189291"/>
    <lineage>
        <taxon>Eukaryota</taxon>
        <taxon>Metazoa</taxon>
        <taxon>Ecdysozoa</taxon>
        <taxon>Nematoda</taxon>
        <taxon>Chromadorea</taxon>
        <taxon>Rhabditida</taxon>
        <taxon>Tylenchina</taxon>
        <taxon>Tylenchomorpha</taxon>
        <taxon>Tylenchoidea</taxon>
        <taxon>Meloidogynidae</taxon>
        <taxon>Meloidogyninae</taxon>
        <taxon>Meloidogyne</taxon>
    </lineage>
</organism>
<protein>
    <submittedName>
        <fullName evidence="1">Uncharacterized protein</fullName>
    </submittedName>
</protein>
<keyword evidence="2" id="KW-1185">Reference proteome</keyword>
<gene>
    <name evidence="1" type="ORF">Mgra_00002711</name>
</gene>
<name>A0A8S9ZXF6_9BILA</name>